<reference evidence="2" key="2">
    <citation type="journal article" date="2015" name="Data Brief">
        <title>Shoot transcriptome of the giant reed, Arundo donax.</title>
        <authorList>
            <person name="Barrero R.A."/>
            <person name="Guerrero F.D."/>
            <person name="Moolhuijzen P."/>
            <person name="Goolsby J.A."/>
            <person name="Tidwell J."/>
            <person name="Bellgard S.E."/>
            <person name="Bellgard M.I."/>
        </authorList>
    </citation>
    <scope>NUCLEOTIDE SEQUENCE</scope>
    <source>
        <tissue evidence="2">Shoot tissue taken approximately 20 cm above the soil surface</tissue>
    </source>
</reference>
<name>A0A0A8ZP95_ARUDO</name>
<feature type="region of interest" description="Disordered" evidence="1">
    <location>
        <begin position="1"/>
        <end position="23"/>
    </location>
</feature>
<accession>A0A0A8ZP95</accession>
<reference evidence="2" key="1">
    <citation type="submission" date="2014-09" db="EMBL/GenBank/DDBJ databases">
        <authorList>
            <person name="Magalhaes I.L.F."/>
            <person name="Oliveira U."/>
            <person name="Santos F.R."/>
            <person name="Vidigal T.H.D.A."/>
            <person name="Brescovit A.D."/>
            <person name="Santos A.J."/>
        </authorList>
    </citation>
    <scope>NUCLEOTIDE SEQUENCE</scope>
    <source>
        <tissue evidence="2">Shoot tissue taken approximately 20 cm above the soil surface</tissue>
    </source>
</reference>
<sequence>MPRRRGGEGLSSGGSRGAEGRVLKGWWGNGRRRASLLRTSESD</sequence>
<proteinExistence type="predicted"/>
<organism evidence="2">
    <name type="scientific">Arundo donax</name>
    <name type="common">Giant reed</name>
    <name type="synonym">Donax arundinaceus</name>
    <dbReference type="NCBI Taxonomy" id="35708"/>
    <lineage>
        <taxon>Eukaryota</taxon>
        <taxon>Viridiplantae</taxon>
        <taxon>Streptophyta</taxon>
        <taxon>Embryophyta</taxon>
        <taxon>Tracheophyta</taxon>
        <taxon>Spermatophyta</taxon>
        <taxon>Magnoliopsida</taxon>
        <taxon>Liliopsida</taxon>
        <taxon>Poales</taxon>
        <taxon>Poaceae</taxon>
        <taxon>PACMAD clade</taxon>
        <taxon>Arundinoideae</taxon>
        <taxon>Arundineae</taxon>
        <taxon>Arundo</taxon>
    </lineage>
</organism>
<dbReference type="EMBL" id="GBRH01256646">
    <property type="protein sequence ID" value="JAD41249.1"/>
    <property type="molecule type" value="Transcribed_RNA"/>
</dbReference>
<evidence type="ECO:0000313" key="2">
    <source>
        <dbReference type="EMBL" id="JAD41249.1"/>
    </source>
</evidence>
<feature type="compositionally biased region" description="Gly residues" evidence="1">
    <location>
        <begin position="8"/>
        <end position="17"/>
    </location>
</feature>
<dbReference type="AlphaFoldDB" id="A0A0A8ZP95"/>
<evidence type="ECO:0000256" key="1">
    <source>
        <dbReference type="SAM" id="MobiDB-lite"/>
    </source>
</evidence>
<protein>
    <submittedName>
        <fullName evidence="2">Uncharacterized protein</fullName>
    </submittedName>
</protein>